<evidence type="ECO:0000256" key="1">
    <source>
        <dbReference type="SAM" id="SignalP"/>
    </source>
</evidence>
<dbReference type="OrthoDB" id="5828552at2"/>
<dbReference type="KEGG" id="pgb:H744_1c1085"/>
<organism evidence="2 3">
    <name type="scientific">Photobacterium gaetbulicola Gung47</name>
    <dbReference type="NCBI Taxonomy" id="658445"/>
    <lineage>
        <taxon>Bacteria</taxon>
        <taxon>Pseudomonadati</taxon>
        <taxon>Pseudomonadota</taxon>
        <taxon>Gammaproteobacteria</taxon>
        <taxon>Vibrionales</taxon>
        <taxon>Vibrionaceae</taxon>
        <taxon>Photobacterium</taxon>
    </lineage>
</organism>
<accession>A0A0C5WSV9</accession>
<dbReference type="HOGENOM" id="CLU_1223817_0_0_6"/>
<dbReference type="PROSITE" id="PS51257">
    <property type="entry name" value="PROKAR_LIPOPROTEIN"/>
    <property type="match status" value="1"/>
</dbReference>
<keyword evidence="1" id="KW-0732">Signal</keyword>
<evidence type="ECO:0000313" key="3">
    <source>
        <dbReference type="Proteomes" id="UP000032303"/>
    </source>
</evidence>
<protein>
    <recommendedName>
        <fullName evidence="4">Lipoprotein</fullName>
    </recommendedName>
</protein>
<gene>
    <name evidence="2" type="ORF">H744_1c1085</name>
</gene>
<evidence type="ECO:0008006" key="4">
    <source>
        <dbReference type="Google" id="ProtNLM"/>
    </source>
</evidence>
<evidence type="ECO:0000313" key="2">
    <source>
        <dbReference type="EMBL" id="AJR06110.1"/>
    </source>
</evidence>
<dbReference type="EMBL" id="CP005973">
    <property type="protein sequence ID" value="AJR06110.1"/>
    <property type="molecule type" value="Genomic_DNA"/>
</dbReference>
<feature type="signal peptide" evidence="1">
    <location>
        <begin position="1"/>
        <end position="20"/>
    </location>
</feature>
<dbReference type="AlphaFoldDB" id="A0A0C5WSV9"/>
<keyword evidence="3" id="KW-1185">Reference proteome</keyword>
<name>A0A0C5WSV9_9GAMM</name>
<feature type="chain" id="PRO_5002192099" description="Lipoprotein" evidence="1">
    <location>
        <begin position="21"/>
        <end position="226"/>
    </location>
</feature>
<proteinExistence type="predicted"/>
<reference evidence="2 3" key="1">
    <citation type="submission" date="2013-05" db="EMBL/GenBank/DDBJ databases">
        <title>Complete genome sequence of the lipase-producing bacterium Photobacterium gaetbulicola Gung47.</title>
        <authorList>
            <person name="Kim Y.-O."/>
        </authorList>
    </citation>
    <scope>NUCLEOTIDE SEQUENCE [LARGE SCALE GENOMIC DNA]</scope>
    <source>
        <strain evidence="2 3">Gung47</strain>
    </source>
</reference>
<dbReference type="Proteomes" id="UP000032303">
    <property type="component" value="Chromosome 1"/>
</dbReference>
<dbReference type="PATRIC" id="fig|658445.3.peg.1168"/>
<sequence>MKKLALLAIVSMFLYGCASSVEDEPSSVIPVDLKKSELIQVLSEKATKDPLDVQYLLLKAEMNNKDMVDFREQLILALGQEQINNSFIPYSELENLFAMAKTKPDGCYVKEDYEYYSPALQKDVIFVVETMRACAKDDNYLAIDTSIGDFQIDVKYGDTVMNTSRKKSYFHNDVKIDENSYSSLSVGKLTLTEKLLSFETEAGVVFEVDEKGIVTRSDIGLIGVVH</sequence>